<evidence type="ECO:0000313" key="15">
    <source>
        <dbReference type="EMBL" id="CAG9764461.1"/>
    </source>
</evidence>
<evidence type="ECO:0000256" key="13">
    <source>
        <dbReference type="ARBA" id="ARBA00030217"/>
    </source>
</evidence>
<proteinExistence type="inferred from homology"/>
<evidence type="ECO:0000256" key="11">
    <source>
        <dbReference type="ARBA" id="ARBA00023128"/>
    </source>
</evidence>
<dbReference type="PANTHER" id="PTHR15082:SF2">
    <property type="entry name" value="NADH DEHYDROGENASE [UBIQUINONE] 1 BETA SUBCOMPLEX SUBUNIT 3"/>
    <property type="match status" value="1"/>
</dbReference>
<evidence type="ECO:0000256" key="9">
    <source>
        <dbReference type="ARBA" id="ARBA00022982"/>
    </source>
</evidence>
<name>A0A9N9QGY0_9CUCU</name>
<gene>
    <name evidence="15" type="ORF">CEUTPL_LOCUS5101</name>
</gene>
<dbReference type="GO" id="GO:0005743">
    <property type="term" value="C:mitochondrial inner membrane"/>
    <property type="evidence" value="ECO:0007669"/>
    <property type="project" value="UniProtKB-SubCell"/>
</dbReference>
<reference evidence="15" key="1">
    <citation type="submission" date="2022-01" db="EMBL/GenBank/DDBJ databases">
        <authorList>
            <person name="King R."/>
        </authorList>
    </citation>
    <scope>NUCLEOTIDE SEQUENCE</scope>
</reference>
<evidence type="ECO:0000256" key="4">
    <source>
        <dbReference type="ARBA" id="ARBA00018680"/>
    </source>
</evidence>
<dbReference type="EMBL" id="OU892278">
    <property type="protein sequence ID" value="CAG9764461.1"/>
    <property type="molecule type" value="Genomic_DNA"/>
</dbReference>
<keyword evidence="7" id="KW-0812">Transmembrane</keyword>
<dbReference type="GO" id="GO:0022900">
    <property type="term" value="P:electron transport chain"/>
    <property type="evidence" value="ECO:0007669"/>
    <property type="project" value="InterPro"/>
</dbReference>
<evidence type="ECO:0000256" key="1">
    <source>
        <dbReference type="ARBA" id="ARBA00003195"/>
    </source>
</evidence>
<comment type="function">
    <text evidence="1">Accessory subunit of the mitochondrial membrane respiratory chain NADH dehydrogenase (Complex I), that is believed not to be involved in catalysis. Complex I functions in the transfer of electrons from NADH to the respiratory chain. The immediate electron acceptor for the enzyme is believed to be ubiquinone.</text>
</comment>
<keyword evidence="5" id="KW-0813">Transport</keyword>
<keyword evidence="9" id="KW-0249">Electron transport</keyword>
<sequence length="99" mass="11796">MVGHSHQSPYTIPDYRIYKVSDVPTLVQLQKALAAKGLKDPWIRNEVWRFDEKVYKPLRWRVLMCLFRGWHVGLGMFAFHVAGNIIYDRVFPDCTRKMW</sequence>
<keyword evidence="16" id="KW-1185">Reference proteome</keyword>
<keyword evidence="6" id="KW-0679">Respiratory chain</keyword>
<dbReference type="InterPro" id="IPR012576">
    <property type="entry name" value="NDUFB3"/>
</dbReference>
<evidence type="ECO:0000256" key="3">
    <source>
        <dbReference type="ARBA" id="ARBA00005667"/>
    </source>
</evidence>
<evidence type="ECO:0000256" key="6">
    <source>
        <dbReference type="ARBA" id="ARBA00022660"/>
    </source>
</evidence>
<keyword evidence="10" id="KW-1133">Transmembrane helix</keyword>
<dbReference type="OrthoDB" id="521512at2759"/>
<evidence type="ECO:0000256" key="12">
    <source>
        <dbReference type="ARBA" id="ARBA00023136"/>
    </source>
</evidence>
<evidence type="ECO:0000256" key="14">
    <source>
        <dbReference type="ARBA" id="ARBA00032688"/>
    </source>
</evidence>
<dbReference type="PANTHER" id="PTHR15082">
    <property type="entry name" value="NADH-UBIQUINONE OXIDOREDUCTASE B12 SUBUNIT"/>
    <property type="match status" value="1"/>
</dbReference>
<comment type="similarity">
    <text evidence="3">Belongs to the complex I NDUFB3 subunit family.</text>
</comment>
<dbReference type="GO" id="GO:0032981">
    <property type="term" value="P:mitochondrial respiratory chain complex I assembly"/>
    <property type="evidence" value="ECO:0007669"/>
    <property type="project" value="TreeGrafter"/>
</dbReference>
<protein>
    <recommendedName>
        <fullName evidence="4">NADH dehydrogenase [ubiquinone] 1 beta subcomplex subunit 3</fullName>
    </recommendedName>
    <alternativeName>
        <fullName evidence="13">Complex I-B12</fullName>
    </alternativeName>
    <alternativeName>
        <fullName evidence="14">NADH-ubiquinone oxidoreductase B12 subunit</fullName>
    </alternativeName>
</protein>
<organism evidence="15 16">
    <name type="scientific">Ceutorhynchus assimilis</name>
    <name type="common">cabbage seed weevil</name>
    <dbReference type="NCBI Taxonomy" id="467358"/>
    <lineage>
        <taxon>Eukaryota</taxon>
        <taxon>Metazoa</taxon>
        <taxon>Ecdysozoa</taxon>
        <taxon>Arthropoda</taxon>
        <taxon>Hexapoda</taxon>
        <taxon>Insecta</taxon>
        <taxon>Pterygota</taxon>
        <taxon>Neoptera</taxon>
        <taxon>Endopterygota</taxon>
        <taxon>Coleoptera</taxon>
        <taxon>Polyphaga</taxon>
        <taxon>Cucujiformia</taxon>
        <taxon>Curculionidae</taxon>
        <taxon>Ceutorhynchinae</taxon>
        <taxon>Ceutorhynchus</taxon>
    </lineage>
</organism>
<comment type="subcellular location">
    <subcellularLocation>
        <location evidence="2">Mitochondrion inner membrane</location>
        <topology evidence="2">Single-pass membrane protein</topology>
        <orientation evidence="2">Matrix side</orientation>
    </subcellularLocation>
</comment>
<evidence type="ECO:0000256" key="7">
    <source>
        <dbReference type="ARBA" id="ARBA00022692"/>
    </source>
</evidence>
<keyword evidence="11" id="KW-0496">Mitochondrion</keyword>
<evidence type="ECO:0000256" key="10">
    <source>
        <dbReference type="ARBA" id="ARBA00022989"/>
    </source>
</evidence>
<evidence type="ECO:0000256" key="5">
    <source>
        <dbReference type="ARBA" id="ARBA00022448"/>
    </source>
</evidence>
<evidence type="ECO:0000313" key="16">
    <source>
        <dbReference type="Proteomes" id="UP001152799"/>
    </source>
</evidence>
<dbReference type="Proteomes" id="UP001152799">
    <property type="component" value="Chromosome 2"/>
</dbReference>
<evidence type="ECO:0000256" key="2">
    <source>
        <dbReference type="ARBA" id="ARBA00004298"/>
    </source>
</evidence>
<dbReference type="Pfam" id="PF08122">
    <property type="entry name" value="NDUF_B12"/>
    <property type="match status" value="1"/>
</dbReference>
<keyword evidence="8" id="KW-0999">Mitochondrion inner membrane</keyword>
<dbReference type="AlphaFoldDB" id="A0A9N9QGY0"/>
<evidence type="ECO:0000256" key="8">
    <source>
        <dbReference type="ARBA" id="ARBA00022792"/>
    </source>
</evidence>
<keyword evidence="12" id="KW-0472">Membrane</keyword>
<accession>A0A9N9QGY0</accession>